<dbReference type="AlphaFoldDB" id="Q22SB4"/>
<dbReference type="PANTHER" id="PTHR12300">
    <property type="entry name" value="HVA22-LIKE PROTEINS"/>
    <property type="match status" value="1"/>
</dbReference>
<dbReference type="eggNOG" id="KOG1725">
    <property type="taxonomic scope" value="Eukaryota"/>
</dbReference>
<dbReference type="KEGG" id="tet:TTHERM_00006220"/>
<dbReference type="PANTHER" id="PTHR12300:SF161">
    <property type="entry name" value="RECEPTOR EXPRESSION-ENHANCING PROTEIN"/>
    <property type="match status" value="1"/>
</dbReference>
<protein>
    <submittedName>
        <fullName evidence="8">HVA22/TB2/DP1 family protein</fullName>
    </submittedName>
</protein>
<organism evidence="8 9">
    <name type="scientific">Tetrahymena thermophila (strain SB210)</name>
    <dbReference type="NCBI Taxonomy" id="312017"/>
    <lineage>
        <taxon>Eukaryota</taxon>
        <taxon>Sar</taxon>
        <taxon>Alveolata</taxon>
        <taxon>Ciliophora</taxon>
        <taxon>Intramacronucleata</taxon>
        <taxon>Oligohymenophorea</taxon>
        <taxon>Hymenostomatida</taxon>
        <taxon>Tetrahymenina</taxon>
        <taxon>Tetrahymenidae</taxon>
        <taxon>Tetrahymena</taxon>
    </lineage>
</organism>
<proteinExistence type="inferred from homology"/>
<name>Q22SB4_TETTS</name>
<evidence type="ECO:0000256" key="4">
    <source>
        <dbReference type="ARBA" id="ARBA00022989"/>
    </source>
</evidence>
<dbReference type="HOGENOM" id="CLU_028431_2_1_1"/>
<dbReference type="EMBL" id="GG662845">
    <property type="protein sequence ID" value="EAR87858.1"/>
    <property type="molecule type" value="Genomic_DNA"/>
</dbReference>
<dbReference type="GeneID" id="7832659"/>
<dbReference type="OMA" id="ADMVAWC"/>
<evidence type="ECO:0000313" key="9">
    <source>
        <dbReference type="Proteomes" id="UP000009168"/>
    </source>
</evidence>
<reference evidence="9" key="1">
    <citation type="journal article" date="2006" name="PLoS Biol.">
        <title>Macronuclear genome sequence of the ciliate Tetrahymena thermophila, a model eukaryote.</title>
        <authorList>
            <person name="Eisen J.A."/>
            <person name="Coyne R.S."/>
            <person name="Wu M."/>
            <person name="Wu D."/>
            <person name="Thiagarajan M."/>
            <person name="Wortman J.R."/>
            <person name="Badger J.H."/>
            <person name="Ren Q."/>
            <person name="Amedeo P."/>
            <person name="Jones K.M."/>
            <person name="Tallon L.J."/>
            <person name="Delcher A.L."/>
            <person name="Salzberg S.L."/>
            <person name="Silva J.C."/>
            <person name="Haas B.J."/>
            <person name="Majoros W.H."/>
            <person name="Farzad M."/>
            <person name="Carlton J.M."/>
            <person name="Smith R.K. Jr."/>
            <person name="Garg J."/>
            <person name="Pearlman R.E."/>
            <person name="Karrer K.M."/>
            <person name="Sun L."/>
            <person name="Manning G."/>
            <person name="Elde N.C."/>
            <person name="Turkewitz A.P."/>
            <person name="Asai D.J."/>
            <person name="Wilkes D.E."/>
            <person name="Wang Y."/>
            <person name="Cai H."/>
            <person name="Collins K."/>
            <person name="Stewart B.A."/>
            <person name="Lee S.R."/>
            <person name="Wilamowska K."/>
            <person name="Weinberg Z."/>
            <person name="Ruzzo W.L."/>
            <person name="Wloga D."/>
            <person name="Gaertig J."/>
            <person name="Frankel J."/>
            <person name="Tsao C.-C."/>
            <person name="Gorovsky M.A."/>
            <person name="Keeling P.J."/>
            <person name="Waller R.F."/>
            <person name="Patron N.J."/>
            <person name="Cherry J.M."/>
            <person name="Stover N.A."/>
            <person name="Krieger C.J."/>
            <person name="del Toro C."/>
            <person name="Ryder H.F."/>
            <person name="Williamson S.C."/>
            <person name="Barbeau R.A."/>
            <person name="Hamilton E.P."/>
            <person name="Orias E."/>
        </authorList>
    </citation>
    <scope>NUCLEOTIDE SEQUENCE [LARGE SCALE GENOMIC DNA]</scope>
    <source>
        <strain evidence="9">SB210</strain>
    </source>
</reference>
<gene>
    <name evidence="8" type="ORF">TTHERM_00006220</name>
</gene>
<accession>Q22SB4</accession>
<comment type="subcellular location">
    <subcellularLocation>
        <location evidence="1 6">Membrane</location>
        <topology evidence="1 6">Multi-pass membrane protein</topology>
    </subcellularLocation>
</comment>
<feature type="transmembrane region" description="Helical" evidence="7">
    <location>
        <begin position="98"/>
        <end position="125"/>
    </location>
</feature>
<dbReference type="STRING" id="312017.Q22SB4"/>
<dbReference type="Proteomes" id="UP000009168">
    <property type="component" value="Unassembled WGS sequence"/>
</dbReference>
<evidence type="ECO:0000256" key="5">
    <source>
        <dbReference type="ARBA" id="ARBA00023136"/>
    </source>
</evidence>
<sequence>MEIYTEKVAPILDKVCKTVHLDALDENENLQALVKKIPIPVKPSHIILSLSAVLVLLSLLNVGSSLICNIVGFIYPAYMSFKALETTDNKDDKQWLTYWVVYSLFTVMDSFIGFTLSFIPFYYFLKLAFFVYLFHPKTLGAVVVYDKVVQPLLKKYESDIDQNINKLASK</sequence>
<dbReference type="FunCoup" id="Q22SB4">
    <property type="interactions" value="57"/>
</dbReference>
<evidence type="ECO:0000256" key="6">
    <source>
        <dbReference type="RuleBase" id="RU362006"/>
    </source>
</evidence>
<evidence type="ECO:0000256" key="1">
    <source>
        <dbReference type="ARBA" id="ARBA00004141"/>
    </source>
</evidence>
<evidence type="ECO:0000256" key="3">
    <source>
        <dbReference type="ARBA" id="ARBA00022692"/>
    </source>
</evidence>
<keyword evidence="4 7" id="KW-1133">Transmembrane helix</keyword>
<keyword evidence="5 7" id="KW-0472">Membrane</keyword>
<dbReference type="GO" id="GO:0016020">
    <property type="term" value="C:membrane"/>
    <property type="evidence" value="ECO:0007669"/>
    <property type="project" value="UniProtKB-SubCell"/>
</dbReference>
<evidence type="ECO:0000256" key="7">
    <source>
        <dbReference type="SAM" id="Phobius"/>
    </source>
</evidence>
<dbReference type="Pfam" id="PF03134">
    <property type="entry name" value="TB2_DP1_HVA22"/>
    <property type="match status" value="1"/>
</dbReference>
<dbReference type="OrthoDB" id="290016at2759"/>
<keyword evidence="3 7" id="KW-0812">Transmembrane</keyword>
<dbReference type="InParanoid" id="Q22SB4"/>
<feature type="transmembrane region" description="Helical" evidence="7">
    <location>
        <begin position="45"/>
        <end position="78"/>
    </location>
</feature>
<evidence type="ECO:0000256" key="2">
    <source>
        <dbReference type="ARBA" id="ARBA00008573"/>
    </source>
</evidence>
<dbReference type="RefSeq" id="XP_001008103.1">
    <property type="nucleotide sequence ID" value="XM_001008103.3"/>
</dbReference>
<keyword evidence="9" id="KW-1185">Reference proteome</keyword>
<dbReference type="InterPro" id="IPR004345">
    <property type="entry name" value="TB2_DP1_HVA22"/>
</dbReference>
<evidence type="ECO:0000313" key="8">
    <source>
        <dbReference type="EMBL" id="EAR87858.1"/>
    </source>
</evidence>
<comment type="similarity">
    <text evidence="2 6">Belongs to the DP1 family.</text>
</comment>